<dbReference type="SUPFAM" id="SSF56327">
    <property type="entry name" value="LDH C-terminal domain-like"/>
    <property type="match status" value="2"/>
</dbReference>
<evidence type="ECO:0000259" key="3">
    <source>
        <dbReference type="Pfam" id="PF00056"/>
    </source>
</evidence>
<dbReference type="SUPFAM" id="SSF51735">
    <property type="entry name" value="NAD(P)-binding Rossmann-fold domains"/>
    <property type="match status" value="2"/>
</dbReference>
<dbReference type="GO" id="GO:0006089">
    <property type="term" value="P:lactate metabolic process"/>
    <property type="evidence" value="ECO:0007669"/>
    <property type="project" value="TreeGrafter"/>
</dbReference>
<evidence type="ECO:0000313" key="6">
    <source>
        <dbReference type="Proteomes" id="UP000639338"/>
    </source>
</evidence>
<feature type="domain" description="Lactate/malate dehydrogenase C-terminal" evidence="4">
    <location>
        <begin position="76"/>
        <end position="234"/>
    </location>
</feature>
<dbReference type="PANTHER" id="PTHR43128">
    <property type="entry name" value="L-2-HYDROXYCARBOXYLATE DEHYDROGENASE (NAD(P)(+))"/>
    <property type="match status" value="1"/>
</dbReference>
<keyword evidence="2" id="KW-0520">NAD</keyword>
<evidence type="ECO:0000313" key="5">
    <source>
        <dbReference type="EMBL" id="KAF7988407.1"/>
    </source>
</evidence>
<feature type="domain" description="Lactate/malate dehydrogenase N-terminal" evidence="3">
    <location>
        <begin position="2"/>
        <end position="73"/>
    </location>
</feature>
<dbReference type="EMBL" id="JACMRX010000005">
    <property type="protein sequence ID" value="KAF7988407.1"/>
    <property type="molecule type" value="Genomic_DNA"/>
</dbReference>
<accession>A0A834XKD8</accession>
<dbReference type="PANTHER" id="PTHR43128:SF16">
    <property type="entry name" value="L-LACTATE DEHYDROGENASE"/>
    <property type="match status" value="1"/>
</dbReference>
<dbReference type="InterPro" id="IPR036291">
    <property type="entry name" value="NAD(P)-bd_dom_sf"/>
</dbReference>
<keyword evidence="6" id="KW-1185">Reference proteome</keyword>
<name>A0A834XKD8_APHGI</name>
<dbReference type="PRINTS" id="PR00086">
    <property type="entry name" value="LLDHDRGNASE"/>
</dbReference>
<protein>
    <recommendedName>
        <fullName evidence="7">L-lactate dehydrogenase</fullName>
    </recommendedName>
</protein>
<feature type="domain" description="Lactate/malate dehydrogenase C-terminal" evidence="4">
    <location>
        <begin position="393"/>
        <end position="553"/>
    </location>
</feature>
<dbReference type="Proteomes" id="UP000639338">
    <property type="component" value="Unassembled WGS sequence"/>
</dbReference>
<comment type="caution">
    <text evidence="5">The sequence shown here is derived from an EMBL/GenBank/DDBJ whole genome shotgun (WGS) entry which is preliminary data.</text>
</comment>
<dbReference type="InterPro" id="IPR022383">
    <property type="entry name" value="Lactate/malate_DH_C"/>
</dbReference>
<dbReference type="Pfam" id="PF00056">
    <property type="entry name" value="Ldh_1_N"/>
    <property type="match status" value="2"/>
</dbReference>
<dbReference type="InterPro" id="IPR001557">
    <property type="entry name" value="L-lactate/malate_DH"/>
</dbReference>
<dbReference type="InterPro" id="IPR001236">
    <property type="entry name" value="Lactate/malate_DH_N"/>
</dbReference>
<organism evidence="5 6">
    <name type="scientific">Aphidius gifuensis</name>
    <name type="common">Parasitoid wasp</name>
    <dbReference type="NCBI Taxonomy" id="684658"/>
    <lineage>
        <taxon>Eukaryota</taxon>
        <taxon>Metazoa</taxon>
        <taxon>Ecdysozoa</taxon>
        <taxon>Arthropoda</taxon>
        <taxon>Hexapoda</taxon>
        <taxon>Insecta</taxon>
        <taxon>Pterygota</taxon>
        <taxon>Neoptera</taxon>
        <taxon>Endopterygota</taxon>
        <taxon>Hymenoptera</taxon>
        <taxon>Apocrita</taxon>
        <taxon>Ichneumonoidea</taxon>
        <taxon>Braconidae</taxon>
        <taxon>Aphidiinae</taxon>
        <taxon>Aphidius</taxon>
    </lineage>
</organism>
<evidence type="ECO:0008006" key="7">
    <source>
        <dbReference type="Google" id="ProtNLM"/>
    </source>
</evidence>
<reference evidence="5 6" key="1">
    <citation type="submission" date="2020-08" db="EMBL/GenBank/DDBJ databases">
        <title>Aphidius gifuensis genome sequencing and assembly.</title>
        <authorList>
            <person name="Du Z."/>
        </authorList>
    </citation>
    <scope>NUCLEOTIDE SEQUENCE [LARGE SCALE GENOMIC DNA]</scope>
    <source>
        <strain evidence="5">YNYX2018</strain>
        <tissue evidence="5">Adults</tissue>
    </source>
</reference>
<dbReference type="Pfam" id="PF02866">
    <property type="entry name" value="Ldh_1_C"/>
    <property type="match status" value="2"/>
</dbReference>
<evidence type="ECO:0000259" key="4">
    <source>
        <dbReference type="Pfam" id="PF02866"/>
    </source>
</evidence>
<evidence type="ECO:0000256" key="1">
    <source>
        <dbReference type="ARBA" id="ARBA00023002"/>
    </source>
</evidence>
<dbReference type="GO" id="GO:0004459">
    <property type="term" value="F:L-lactate dehydrogenase (NAD+) activity"/>
    <property type="evidence" value="ECO:0007669"/>
    <property type="project" value="TreeGrafter"/>
</dbReference>
<sequence length="566" mass="62281">MVKDSTVVIISIGDNGTNEKPNLSHNLEIFKKVIPAVSKFACHSILLVATRPIDVMSYITWKFSKFPSNRVLGTGTLLDTMKLQCQLGQRLGIANTSVNCLTIGGQGDTSVPIWSGVHVGGIKLRDINPKIGDKNDPERWYEMINTINNNQSNIWCLGICTAEIVDAIIRNTKVVLPVSTYIHTCVHGTDKDVYMSVPCVLGREGVHHTVRQKLTDQEKSFVQTSADGIRNILRNTATYLLTKQTDQLPDINRVKVVIVGVDVAVTIAILFKRLATELVLIDTNEKLAKETAEDISHAGGCLGNPKIVGTKDYSAARDAAVCVITTGGKQHDDQQQSTLLNQNFDLFKYIIPNVCKYAPNCILIIVSKPVDILSFAAMKLSGFPPNRVIGLGTFLDSCKFQYYISEQLGVSPSSIQALVIGENSSNSVPVWSAVSLMGVKLKDINKDIGNKIDPEGWNIIHDKVINIDDELIKNKGYPSWGVGICVGEIVDAVIRNTCVCMTVSTYIKGCKHGYEKDIFMSLPCIIGKNGVQSKIRHPYTDEEQSKLIKSSKSIYELQKTILDQLE</sequence>
<dbReference type="Gene3D" id="3.40.50.720">
    <property type="entry name" value="NAD(P)-binding Rossmann-like Domain"/>
    <property type="match status" value="2"/>
</dbReference>
<dbReference type="OrthoDB" id="5405561at2759"/>
<dbReference type="AlphaFoldDB" id="A0A834XKD8"/>
<keyword evidence="1" id="KW-0560">Oxidoreductase</keyword>
<dbReference type="InterPro" id="IPR015955">
    <property type="entry name" value="Lactate_DH/Glyco_Ohase_4_C"/>
</dbReference>
<proteinExistence type="predicted"/>
<gene>
    <name evidence="5" type="ORF">HCN44_000980</name>
</gene>
<feature type="domain" description="Lactate/malate dehydrogenase N-terminal" evidence="3">
    <location>
        <begin position="254"/>
        <end position="390"/>
    </location>
</feature>
<dbReference type="Gene3D" id="3.90.110.10">
    <property type="entry name" value="Lactate dehydrogenase/glycoside hydrolase, family 4, C-terminal"/>
    <property type="match status" value="2"/>
</dbReference>
<evidence type="ECO:0000256" key="2">
    <source>
        <dbReference type="ARBA" id="ARBA00023027"/>
    </source>
</evidence>